<dbReference type="InterPro" id="IPR018225">
    <property type="entry name" value="Transaldolase_AS"/>
</dbReference>
<name>A0A7S1G094_9STRA</name>
<proteinExistence type="predicted"/>
<dbReference type="PANTHER" id="PTHR10683:SF18">
    <property type="entry name" value="TRANSALDOLASE"/>
    <property type="match status" value="1"/>
</dbReference>
<dbReference type="Gene3D" id="3.20.20.70">
    <property type="entry name" value="Aldolase class I"/>
    <property type="match status" value="1"/>
</dbReference>
<dbReference type="GO" id="GO:0006098">
    <property type="term" value="P:pentose-phosphate shunt"/>
    <property type="evidence" value="ECO:0007669"/>
    <property type="project" value="UniProtKB-UniPathway"/>
</dbReference>
<protein>
    <recommendedName>
        <fullName evidence="2">Transaldolase</fullName>
        <ecNumber evidence="2">2.2.1.2</ecNumber>
    </recommendedName>
</protein>
<comment type="catalytic activity">
    <reaction evidence="2">
        <text>D-sedoheptulose 7-phosphate + D-glyceraldehyde 3-phosphate = D-erythrose 4-phosphate + beta-D-fructose 6-phosphate</text>
        <dbReference type="Rhea" id="RHEA:17053"/>
        <dbReference type="ChEBI" id="CHEBI:16897"/>
        <dbReference type="ChEBI" id="CHEBI:57483"/>
        <dbReference type="ChEBI" id="CHEBI:57634"/>
        <dbReference type="ChEBI" id="CHEBI:59776"/>
        <dbReference type="EC" id="2.2.1.2"/>
    </reaction>
</comment>
<keyword evidence="4" id="KW-0732">Signal</keyword>
<dbReference type="SUPFAM" id="SSF51569">
    <property type="entry name" value="Aldolase"/>
    <property type="match status" value="1"/>
</dbReference>
<feature type="compositionally biased region" description="Basic and acidic residues" evidence="3">
    <location>
        <begin position="365"/>
        <end position="375"/>
    </location>
</feature>
<evidence type="ECO:0000313" key="5">
    <source>
        <dbReference type="EMBL" id="CAD8899533.1"/>
    </source>
</evidence>
<dbReference type="UniPathway" id="UPA00115">
    <property type="reaction ID" value="UER00414"/>
</dbReference>
<sequence length="435" mass="47197">MRLLTASSLLLYLRAKTAALGLPSPTKISTTGLKYSSFGSVWRPISASYSHGPQKMSSSASADPPTTQLEQLASMTTLSIDSGSLTTIAEYASTGLISDATTNPLFVSQAAFNGDPKYENMVSEAVEAGIAESLEESKQGGAQLREDLAVELAIERLAVILGREISRFVPGYVSTEIDPRLSFDTEASVMRARRIISAYDRAGVPRKRVLIKLAATWEGIDACRILEAEGIRCNLTLIFGFAQAVAVAQASGTLISPFPGRILDWHNVAAGRPAGADSAVDPDADDGTVCVRRIHSYYKRHGHETICMPASWRPSRGKGFELDEIRSLAGVDRMTIPAPLLEALAESTDPLPRMLTSDGGYPGRNESRDEQEIGEHICPNGRRMMSEKEFRYMMTMDGCANDKMAEGIRAFVSETIKLENAVRIKVQEAMKAVVN</sequence>
<keyword evidence="2" id="KW-0808">Transferase</keyword>
<dbReference type="PANTHER" id="PTHR10683">
    <property type="entry name" value="TRANSALDOLASE"/>
    <property type="match status" value="1"/>
</dbReference>
<dbReference type="GO" id="GO:0005975">
    <property type="term" value="P:carbohydrate metabolic process"/>
    <property type="evidence" value="ECO:0007669"/>
    <property type="project" value="InterPro"/>
</dbReference>
<comment type="pathway">
    <text evidence="2">Carbohydrate degradation; pentose phosphate pathway; D-glyceraldehyde 3-phosphate and beta-D-fructose 6-phosphate from D-ribose 5-phosphate and D-xylulose 5-phosphate (non-oxidative stage): step 2/3.</text>
</comment>
<dbReference type="EMBL" id="HBFR01036726">
    <property type="protein sequence ID" value="CAD8899533.1"/>
    <property type="molecule type" value="Transcribed_RNA"/>
</dbReference>
<dbReference type="Pfam" id="PF00923">
    <property type="entry name" value="TAL_FSA"/>
    <property type="match status" value="1"/>
</dbReference>
<gene>
    <name evidence="5" type="ORF">CHYS00102_LOCUS26749</name>
</gene>
<accession>A0A7S1G094</accession>
<feature type="region of interest" description="Disordered" evidence="3">
    <location>
        <begin position="351"/>
        <end position="376"/>
    </location>
</feature>
<organism evidence="5">
    <name type="scientific">Corethron hystrix</name>
    <dbReference type="NCBI Taxonomy" id="216773"/>
    <lineage>
        <taxon>Eukaryota</taxon>
        <taxon>Sar</taxon>
        <taxon>Stramenopiles</taxon>
        <taxon>Ochrophyta</taxon>
        <taxon>Bacillariophyta</taxon>
        <taxon>Coscinodiscophyceae</taxon>
        <taxon>Corethrophycidae</taxon>
        <taxon>Corethrales</taxon>
        <taxon>Corethraceae</taxon>
        <taxon>Corethron</taxon>
    </lineage>
</organism>
<dbReference type="GO" id="GO:0004801">
    <property type="term" value="F:transaldolase activity"/>
    <property type="evidence" value="ECO:0007669"/>
    <property type="project" value="UniProtKB-EC"/>
</dbReference>
<evidence type="ECO:0000256" key="1">
    <source>
        <dbReference type="ARBA" id="ARBA00023270"/>
    </source>
</evidence>
<dbReference type="InterPro" id="IPR013785">
    <property type="entry name" value="Aldolase_TIM"/>
</dbReference>
<feature type="chain" id="PRO_5031136557" description="Transaldolase" evidence="4">
    <location>
        <begin position="20"/>
        <end position="435"/>
    </location>
</feature>
<keyword evidence="1" id="KW-0704">Schiff base</keyword>
<dbReference type="EC" id="2.2.1.2" evidence="2"/>
<reference evidence="5" key="1">
    <citation type="submission" date="2021-01" db="EMBL/GenBank/DDBJ databases">
        <authorList>
            <person name="Corre E."/>
            <person name="Pelletier E."/>
            <person name="Niang G."/>
            <person name="Scheremetjew M."/>
            <person name="Finn R."/>
            <person name="Kale V."/>
            <person name="Holt S."/>
            <person name="Cochrane G."/>
            <person name="Meng A."/>
            <person name="Brown T."/>
            <person name="Cohen L."/>
        </authorList>
    </citation>
    <scope>NUCLEOTIDE SEQUENCE</scope>
    <source>
        <strain evidence="5">308</strain>
    </source>
</reference>
<evidence type="ECO:0000256" key="4">
    <source>
        <dbReference type="SAM" id="SignalP"/>
    </source>
</evidence>
<dbReference type="PROSITE" id="PS00958">
    <property type="entry name" value="TRANSALDOLASE_2"/>
    <property type="match status" value="1"/>
</dbReference>
<dbReference type="AlphaFoldDB" id="A0A7S1G094"/>
<feature type="signal peptide" evidence="4">
    <location>
        <begin position="1"/>
        <end position="19"/>
    </location>
</feature>
<evidence type="ECO:0000256" key="3">
    <source>
        <dbReference type="SAM" id="MobiDB-lite"/>
    </source>
</evidence>
<comment type="function">
    <text evidence="2">Catalyzes the rate-limiting step of the non-oxidative phase in the pentose phosphate pathway. Catalyzes the reversible conversion of sedheptulose-7-phosphate and D-glyceraldehyde 3-phosphate into erythrose-4-phosphate and beta-D-fructose 6-phosphate.</text>
</comment>
<dbReference type="InterPro" id="IPR001585">
    <property type="entry name" value="TAL/FSA"/>
</dbReference>
<keyword evidence="2" id="KW-0570">Pentose shunt</keyword>
<evidence type="ECO:0000256" key="2">
    <source>
        <dbReference type="RuleBase" id="RU000501"/>
    </source>
</evidence>